<dbReference type="PANTHER" id="PTHR11941:SF169">
    <property type="entry name" value="(7AS)-7A-METHYL-1,5-DIOXO-2,3,5,6,7,7A-HEXAHYDRO-1H-INDENE-CARBOXYL-COA HYDROLASE"/>
    <property type="match status" value="1"/>
</dbReference>
<dbReference type="CDD" id="cd06558">
    <property type="entry name" value="crotonase-like"/>
    <property type="match status" value="1"/>
</dbReference>
<name>A0A840F1B4_9ACTN</name>
<dbReference type="NCBIfam" id="NF006100">
    <property type="entry name" value="PRK08252.1"/>
    <property type="match status" value="1"/>
</dbReference>
<evidence type="ECO:0000256" key="6">
    <source>
        <dbReference type="ARBA" id="ARBA00023709"/>
    </source>
</evidence>
<dbReference type="EMBL" id="JACIFP010000001">
    <property type="protein sequence ID" value="MBB4135159.1"/>
    <property type="molecule type" value="Genomic_DNA"/>
</dbReference>
<dbReference type="Gene3D" id="3.90.226.10">
    <property type="entry name" value="2-enoyl-CoA Hydratase, Chain A, domain 1"/>
    <property type="match status" value="1"/>
</dbReference>
<comment type="similarity">
    <text evidence="2 8">Belongs to the enoyl-CoA hydratase/isomerase family.</text>
</comment>
<gene>
    <name evidence="9" type="ORF">BKA16_001711</name>
</gene>
<dbReference type="GO" id="GO:0004300">
    <property type="term" value="F:enoyl-CoA hydratase activity"/>
    <property type="evidence" value="ECO:0007669"/>
    <property type="project" value="UniProtKB-EC"/>
</dbReference>
<evidence type="ECO:0000256" key="2">
    <source>
        <dbReference type="ARBA" id="ARBA00005254"/>
    </source>
</evidence>
<proteinExistence type="inferred from homology"/>
<evidence type="ECO:0000256" key="1">
    <source>
        <dbReference type="ARBA" id="ARBA00002994"/>
    </source>
</evidence>
<dbReference type="PANTHER" id="PTHR11941">
    <property type="entry name" value="ENOYL-COA HYDRATASE-RELATED"/>
    <property type="match status" value="1"/>
</dbReference>
<comment type="catalytic activity">
    <reaction evidence="7">
        <text>a 4-saturated-(3S)-3-hydroxyacyl-CoA = a (3E)-enoyl-CoA + H2O</text>
        <dbReference type="Rhea" id="RHEA:20724"/>
        <dbReference type="ChEBI" id="CHEBI:15377"/>
        <dbReference type="ChEBI" id="CHEBI:58521"/>
        <dbReference type="ChEBI" id="CHEBI:137480"/>
        <dbReference type="EC" id="4.2.1.17"/>
    </reaction>
</comment>
<organism evidence="9 10">
    <name type="scientific">Gordonia humi</name>
    <dbReference type="NCBI Taxonomy" id="686429"/>
    <lineage>
        <taxon>Bacteria</taxon>
        <taxon>Bacillati</taxon>
        <taxon>Actinomycetota</taxon>
        <taxon>Actinomycetes</taxon>
        <taxon>Mycobacteriales</taxon>
        <taxon>Gordoniaceae</taxon>
        <taxon>Gordonia</taxon>
    </lineage>
</organism>
<comment type="caution">
    <text evidence="9">The sequence shown here is derived from an EMBL/GenBank/DDBJ whole genome shotgun (WGS) entry which is preliminary data.</text>
</comment>
<comment type="catalytic activity">
    <reaction evidence="6">
        <text>a (3S)-3-hydroxyacyl-CoA = a (2E)-enoyl-CoA + H2O</text>
        <dbReference type="Rhea" id="RHEA:16105"/>
        <dbReference type="ChEBI" id="CHEBI:15377"/>
        <dbReference type="ChEBI" id="CHEBI:57318"/>
        <dbReference type="ChEBI" id="CHEBI:58856"/>
        <dbReference type="EC" id="4.2.1.17"/>
    </reaction>
</comment>
<dbReference type="Gene3D" id="1.10.12.10">
    <property type="entry name" value="Lyase 2-enoyl-coa Hydratase, Chain A, domain 2"/>
    <property type="match status" value="1"/>
</dbReference>
<evidence type="ECO:0000256" key="3">
    <source>
        <dbReference type="ARBA" id="ARBA00022832"/>
    </source>
</evidence>
<comment type="function">
    <text evidence="1">Could possibly oxidize fatty acids using specific components.</text>
</comment>
<keyword evidence="4" id="KW-0443">Lipid metabolism</keyword>
<dbReference type="GO" id="GO:0006635">
    <property type="term" value="P:fatty acid beta-oxidation"/>
    <property type="evidence" value="ECO:0007669"/>
    <property type="project" value="TreeGrafter"/>
</dbReference>
<sequence length="262" mass="26764">MSDAANPAALVERLGHVMVITLNRPEARNAVNAEMCIIVGDALSEAETDPEVRAVVLTGAGDKAFCAGADLKALARGESVIPEGREDWGLAGCVGHPISKPTIAAVNGPALGGGTELVLASDLAITADTAVFGLPEVTRGLVAGAGGAFRIGSRLPAVVAMELLLTGEPISAQQAVELHLVNRAVPAADVLTTALELAEKIAANAPLAVTASKRIAQQQSTAIDAIGWQSTTEELRAIAASDDAKEGALAFAEKRVPVWTGR</sequence>
<evidence type="ECO:0000313" key="9">
    <source>
        <dbReference type="EMBL" id="MBB4135159.1"/>
    </source>
</evidence>
<protein>
    <submittedName>
        <fullName evidence="9">Crotonobetainyl-CoA hydratase</fullName>
        <ecNumber evidence="9">4.2.1.149</ecNumber>
    </submittedName>
</protein>
<evidence type="ECO:0000256" key="7">
    <source>
        <dbReference type="ARBA" id="ARBA00023717"/>
    </source>
</evidence>
<dbReference type="AlphaFoldDB" id="A0A840F1B4"/>
<keyword evidence="5 9" id="KW-0456">Lyase</keyword>
<dbReference type="SUPFAM" id="SSF52096">
    <property type="entry name" value="ClpP/crotonase"/>
    <property type="match status" value="1"/>
</dbReference>
<dbReference type="Proteomes" id="UP000551501">
    <property type="component" value="Unassembled WGS sequence"/>
</dbReference>
<keyword evidence="10" id="KW-1185">Reference proteome</keyword>
<evidence type="ECO:0000256" key="8">
    <source>
        <dbReference type="RuleBase" id="RU003707"/>
    </source>
</evidence>
<dbReference type="InterPro" id="IPR001753">
    <property type="entry name" value="Enoyl-CoA_hydra/iso"/>
</dbReference>
<keyword evidence="3" id="KW-0276">Fatty acid metabolism</keyword>
<dbReference type="InterPro" id="IPR014748">
    <property type="entry name" value="Enoyl-CoA_hydra_C"/>
</dbReference>
<dbReference type="EC" id="4.2.1.149" evidence="9"/>
<evidence type="ECO:0000256" key="4">
    <source>
        <dbReference type="ARBA" id="ARBA00023098"/>
    </source>
</evidence>
<dbReference type="InterPro" id="IPR018376">
    <property type="entry name" value="Enoyl-CoA_hyd/isom_CS"/>
</dbReference>
<accession>A0A840F1B4</accession>
<dbReference type="Pfam" id="PF00378">
    <property type="entry name" value="ECH_1"/>
    <property type="match status" value="1"/>
</dbReference>
<evidence type="ECO:0000313" key="10">
    <source>
        <dbReference type="Proteomes" id="UP000551501"/>
    </source>
</evidence>
<evidence type="ECO:0000256" key="5">
    <source>
        <dbReference type="ARBA" id="ARBA00023239"/>
    </source>
</evidence>
<dbReference type="InterPro" id="IPR029045">
    <property type="entry name" value="ClpP/crotonase-like_dom_sf"/>
</dbReference>
<dbReference type="PROSITE" id="PS00166">
    <property type="entry name" value="ENOYL_COA_HYDRATASE"/>
    <property type="match status" value="1"/>
</dbReference>
<reference evidence="9 10" key="1">
    <citation type="submission" date="2020-08" db="EMBL/GenBank/DDBJ databases">
        <title>Sequencing the genomes of 1000 actinobacteria strains.</title>
        <authorList>
            <person name="Klenk H.-P."/>
        </authorList>
    </citation>
    <scope>NUCLEOTIDE SEQUENCE [LARGE SCALE GENOMIC DNA]</scope>
    <source>
        <strain evidence="9 10">DSM 45298</strain>
    </source>
</reference>
<dbReference type="RefSeq" id="WP_183370240.1">
    <property type="nucleotide sequence ID" value="NZ_BAABHL010000034.1"/>
</dbReference>